<evidence type="ECO:0000256" key="9">
    <source>
        <dbReference type="ARBA" id="ARBA00023204"/>
    </source>
</evidence>
<keyword evidence="7" id="KW-0274">FAD</keyword>
<evidence type="ECO:0000256" key="1">
    <source>
        <dbReference type="ARBA" id="ARBA00001974"/>
    </source>
</evidence>
<dbReference type="Gene3D" id="3.40.50.620">
    <property type="entry name" value="HUPs"/>
    <property type="match status" value="1"/>
</dbReference>
<feature type="region of interest" description="Disordered" evidence="13">
    <location>
        <begin position="546"/>
        <end position="636"/>
    </location>
</feature>
<accession>A0A2A9MDN3</accession>
<keyword evidence="9" id="KW-0234">DNA repair</keyword>
<dbReference type="VEuPathDB" id="ToxoDB:BESB_056400"/>
<dbReference type="GO" id="GO:0000719">
    <property type="term" value="P:photoreactive repair"/>
    <property type="evidence" value="ECO:0007669"/>
    <property type="project" value="TreeGrafter"/>
</dbReference>
<dbReference type="SUPFAM" id="SSF48173">
    <property type="entry name" value="Cryptochrome/photolyase FAD-binding domain"/>
    <property type="match status" value="1"/>
</dbReference>
<feature type="region of interest" description="Disordered" evidence="13">
    <location>
        <begin position="1"/>
        <end position="43"/>
    </location>
</feature>
<evidence type="ECO:0000256" key="6">
    <source>
        <dbReference type="ARBA" id="ARBA00022763"/>
    </source>
</evidence>
<dbReference type="KEGG" id="bbes:BESB_056400"/>
<dbReference type="Pfam" id="PF00875">
    <property type="entry name" value="DNA_photolyase"/>
    <property type="match status" value="1"/>
</dbReference>
<dbReference type="SUPFAM" id="SSF52425">
    <property type="entry name" value="Cryptochrome/photolyase, N-terminal domain"/>
    <property type="match status" value="1"/>
</dbReference>
<reference evidence="15 16" key="1">
    <citation type="submission" date="2017-09" db="EMBL/GenBank/DDBJ databases">
        <title>Genome sequencing of Besnoitia besnoiti strain Bb-Ger1.</title>
        <authorList>
            <person name="Schares G."/>
            <person name="Venepally P."/>
            <person name="Lorenzi H.A."/>
        </authorList>
    </citation>
    <scope>NUCLEOTIDE SEQUENCE [LARGE SCALE GENOMIC DNA]</scope>
    <source>
        <strain evidence="15 16">Bb-Ger1</strain>
    </source>
</reference>
<evidence type="ECO:0000313" key="15">
    <source>
        <dbReference type="EMBL" id="PFH35989.1"/>
    </source>
</evidence>
<dbReference type="Gene3D" id="1.25.40.80">
    <property type="match status" value="1"/>
</dbReference>
<dbReference type="EMBL" id="NWUJ01000004">
    <property type="protein sequence ID" value="PFH35989.1"/>
    <property type="molecule type" value="Genomic_DNA"/>
</dbReference>
<dbReference type="InterPro" id="IPR006050">
    <property type="entry name" value="DNA_photolyase_N"/>
</dbReference>
<evidence type="ECO:0000256" key="11">
    <source>
        <dbReference type="ARBA" id="ARBA00031671"/>
    </source>
</evidence>
<comment type="cofactor">
    <cofactor evidence="1">
        <name>FAD</name>
        <dbReference type="ChEBI" id="CHEBI:57692"/>
    </cofactor>
</comment>
<gene>
    <name evidence="15" type="ORF">BESB_056400</name>
</gene>
<dbReference type="GO" id="GO:0003677">
    <property type="term" value="F:DNA binding"/>
    <property type="evidence" value="ECO:0007669"/>
    <property type="project" value="UniProtKB-KW"/>
</dbReference>
<keyword evidence="6" id="KW-0227">DNA damage</keyword>
<evidence type="ECO:0000259" key="14">
    <source>
        <dbReference type="PROSITE" id="PS51645"/>
    </source>
</evidence>
<feature type="compositionally biased region" description="Basic and acidic residues" evidence="13">
    <location>
        <begin position="561"/>
        <end position="583"/>
    </location>
</feature>
<keyword evidence="8" id="KW-0238">DNA-binding</keyword>
<feature type="compositionally biased region" description="Basic and acidic residues" evidence="13">
    <location>
        <begin position="604"/>
        <end position="625"/>
    </location>
</feature>
<organism evidence="15 16">
    <name type="scientific">Besnoitia besnoiti</name>
    <name type="common">Apicomplexan protozoan</name>
    <dbReference type="NCBI Taxonomy" id="94643"/>
    <lineage>
        <taxon>Eukaryota</taxon>
        <taxon>Sar</taxon>
        <taxon>Alveolata</taxon>
        <taxon>Apicomplexa</taxon>
        <taxon>Conoidasida</taxon>
        <taxon>Coccidia</taxon>
        <taxon>Eucoccidiorida</taxon>
        <taxon>Eimeriorina</taxon>
        <taxon>Sarcocystidae</taxon>
        <taxon>Besnoitia</taxon>
    </lineage>
</organism>
<evidence type="ECO:0000256" key="5">
    <source>
        <dbReference type="ARBA" id="ARBA00022630"/>
    </source>
</evidence>
<evidence type="ECO:0000256" key="7">
    <source>
        <dbReference type="ARBA" id="ARBA00022827"/>
    </source>
</evidence>
<dbReference type="GeneID" id="40310569"/>
<dbReference type="AlphaFoldDB" id="A0A2A9MDN3"/>
<keyword evidence="10 15" id="KW-0456">Lyase</keyword>
<dbReference type="RefSeq" id="XP_029219998.1">
    <property type="nucleotide sequence ID" value="XM_029364075.1"/>
</dbReference>
<dbReference type="InterPro" id="IPR014729">
    <property type="entry name" value="Rossmann-like_a/b/a_fold"/>
</dbReference>
<name>A0A2A9MDN3_BESBE</name>
<evidence type="ECO:0000256" key="10">
    <source>
        <dbReference type="ARBA" id="ARBA00023239"/>
    </source>
</evidence>
<comment type="caution">
    <text evidence="15">The sequence shown here is derived from an EMBL/GenBank/DDBJ whole genome shotgun (WGS) entry which is preliminary data.</text>
</comment>
<dbReference type="OrthoDB" id="496749at2759"/>
<dbReference type="EC" id="4.1.99.3" evidence="3"/>
<dbReference type="InterPro" id="IPR036155">
    <property type="entry name" value="Crypto/Photolyase_N_sf"/>
</dbReference>
<evidence type="ECO:0000256" key="8">
    <source>
        <dbReference type="ARBA" id="ARBA00023125"/>
    </source>
</evidence>
<proteinExistence type="inferred from homology"/>
<dbReference type="GO" id="GO:0003904">
    <property type="term" value="F:deoxyribodipyrimidine photo-lyase activity"/>
    <property type="evidence" value="ECO:0007669"/>
    <property type="project" value="UniProtKB-EC"/>
</dbReference>
<dbReference type="Proteomes" id="UP000224006">
    <property type="component" value="Chromosome IV"/>
</dbReference>
<dbReference type="PANTHER" id="PTHR10211:SF0">
    <property type="entry name" value="DEOXYRIBODIPYRIMIDINE PHOTO-LYASE"/>
    <property type="match status" value="1"/>
</dbReference>
<evidence type="ECO:0000256" key="13">
    <source>
        <dbReference type="SAM" id="MobiDB-lite"/>
    </source>
</evidence>
<protein>
    <recommendedName>
        <fullName evidence="4">Deoxyribodipyrimidine photo-lyase</fullName>
        <ecNumber evidence="3">4.1.99.3</ecNumber>
    </recommendedName>
    <alternativeName>
        <fullName evidence="11">DNA photolyase</fullName>
    </alternativeName>
</protein>
<comment type="catalytic activity">
    <reaction evidence="12">
        <text>cyclobutadipyrimidine (in DNA) = 2 pyrimidine residues (in DNA).</text>
        <dbReference type="EC" id="4.1.99.3"/>
    </reaction>
</comment>
<dbReference type="Gene3D" id="1.10.579.10">
    <property type="entry name" value="DNA Cyclobutane Dipyrimidine Photolyase, subunit A, domain 3"/>
    <property type="match status" value="1"/>
</dbReference>
<keyword evidence="16" id="KW-1185">Reference proteome</keyword>
<evidence type="ECO:0000256" key="2">
    <source>
        <dbReference type="ARBA" id="ARBA00006409"/>
    </source>
</evidence>
<evidence type="ECO:0000256" key="12">
    <source>
        <dbReference type="ARBA" id="ARBA00033999"/>
    </source>
</evidence>
<dbReference type="FunFam" id="1.10.579.10:FF:000002">
    <property type="entry name" value="Deoxyribodipyrimidine photolyase"/>
    <property type="match status" value="1"/>
</dbReference>
<evidence type="ECO:0000256" key="4">
    <source>
        <dbReference type="ARBA" id="ARBA00014046"/>
    </source>
</evidence>
<dbReference type="STRING" id="94643.A0A2A9MDN3"/>
<dbReference type="PANTHER" id="PTHR10211">
    <property type="entry name" value="DEOXYRIBODIPYRIMIDINE PHOTOLYASE"/>
    <property type="match status" value="1"/>
</dbReference>
<comment type="similarity">
    <text evidence="2">Belongs to the DNA photolyase class-2 family.</text>
</comment>
<dbReference type="PROSITE" id="PS51645">
    <property type="entry name" value="PHR_CRY_ALPHA_BETA"/>
    <property type="match status" value="1"/>
</dbReference>
<sequence>MPHPTHVSPPRKAAVQPVKELKRSASAEIGQKPEKRTKRSASVAEEANIVAGGKRNWLKDGSVDERRIRLLTKEVEEPKADGKVVICYLQRDLRVQDNWALLLAQEAALSLKKPLIVIHLLVPGLAFYPSRRHLSFFMGGAREVEEDLKALNIGFELPIVASKDPKKRLEEANEKIEEVFATLQPALAVCDFNPLRLPVQVTEALTRVYAEGLSPLYQVDTHGVVPCWVTSNKMETAARTLRPKLQKLMKEFMLPCPPVKFHPIPWTSKKLFPLDEQRVMSTLKPEPPEPLDFWKPGTRAALGMLKAFATPQNLAKYGKARNDPLADVQSDLSPYIHFGHIAVHRCAMEVFKLKEKTTDKAVLDGVAAFFDEVVVRSQLAENFVFFNPHYDDVKGAPAWAQETLNKHAKDKREPQYDFKSLEEGKTYDDLWNAAQMQLIREGKMHGFLRMYWAKKLLEWTKSPQEALKTALQLNDRYHLDGTDPNGVTGCMWSIGGVHDQGFKERPIFGKIRYMNYQGCERKFDVKTFVCKYPGAAENALSAMKKGLLPPAGKPQEEVEEGSTKNPDRIKERMMKKTEQHAADTKATALPREKKTGQRQGGQTKQERKNSAAEEKVRSEETREMQEADAGVQEVSA</sequence>
<keyword evidence="5" id="KW-0285">Flavoprotein</keyword>
<evidence type="ECO:0000313" key="16">
    <source>
        <dbReference type="Proteomes" id="UP000224006"/>
    </source>
</evidence>
<dbReference type="InterPro" id="IPR052219">
    <property type="entry name" value="Photolyase_Class-2"/>
</dbReference>
<feature type="domain" description="Photolyase/cryptochrome alpha/beta" evidence="14">
    <location>
        <begin position="83"/>
        <end position="227"/>
    </location>
</feature>
<dbReference type="InterPro" id="IPR036134">
    <property type="entry name" value="Crypto/Photolyase_FAD-like_sf"/>
</dbReference>
<evidence type="ECO:0000256" key="3">
    <source>
        <dbReference type="ARBA" id="ARBA00013149"/>
    </source>
</evidence>